<reference evidence="3 4" key="1">
    <citation type="submission" date="2023-10" db="EMBL/GenBank/DDBJ databases">
        <title>Culture-based analysis of two novel bacteria associated with mangrove crab gills.</title>
        <authorList>
            <person name="Yang X."/>
            <person name="Garuglieri E."/>
            <person name="Van Goethem M.W."/>
            <person name="Fusi M."/>
            <person name="Marasco R."/>
            <person name="Daffonchio D.G."/>
        </authorList>
    </citation>
    <scope>NUCLEOTIDE SEQUENCE</scope>
    <source>
        <strain evidence="3">UG2-1</strain>
        <strain evidence="2">UG2-2</strain>
        <strain evidence="4">UG2_2</strain>
    </source>
</reference>
<sequence>MALFSKYYKYTPYLYFIAVTAYWFTQVNRTEGLTAYPILLFGIPFLWQIIKPSKRLNAILGITFACLSSYLILAFLSYTLNIIPISNTASKYVAFGGLFAITNFIMAVWMIRNTIKKSF</sequence>
<proteinExistence type="predicted"/>
<evidence type="ECO:0000313" key="3">
    <source>
        <dbReference type="EMBL" id="WXA12218.1"/>
    </source>
</evidence>
<dbReference type="RefSeq" id="WP_338731179.1">
    <property type="nucleotide sequence ID" value="NZ_CP136924.1"/>
</dbReference>
<keyword evidence="1" id="KW-0812">Transmembrane</keyword>
<evidence type="ECO:0000313" key="4">
    <source>
        <dbReference type="Proteomes" id="UP001368318"/>
    </source>
</evidence>
<feature type="transmembrane region" description="Helical" evidence="1">
    <location>
        <begin position="33"/>
        <end position="50"/>
    </location>
</feature>
<feature type="transmembrane region" description="Helical" evidence="1">
    <location>
        <begin position="92"/>
        <end position="111"/>
    </location>
</feature>
<evidence type="ECO:0000313" key="2">
    <source>
        <dbReference type="EMBL" id="WXA02622.1"/>
    </source>
</evidence>
<dbReference type="Proteomes" id="UP001368318">
    <property type="component" value="Chromosome"/>
</dbReference>
<keyword evidence="1" id="KW-0472">Membrane</keyword>
<gene>
    <name evidence="3" type="ORF">R3L15_08795</name>
    <name evidence="2" type="ORF">R3L16_12795</name>
</gene>
<organism evidence="3">
    <name type="scientific">Mangrovimonas cancribranchiae</name>
    <dbReference type="NCBI Taxonomy" id="3080055"/>
    <lineage>
        <taxon>Bacteria</taxon>
        <taxon>Pseudomonadati</taxon>
        <taxon>Bacteroidota</taxon>
        <taxon>Flavobacteriia</taxon>
        <taxon>Flavobacteriales</taxon>
        <taxon>Flavobacteriaceae</taxon>
        <taxon>Mangrovimonas</taxon>
    </lineage>
</organism>
<feature type="transmembrane region" description="Helical" evidence="1">
    <location>
        <begin position="7"/>
        <end position="27"/>
    </location>
</feature>
<name>A0AAU6P427_9FLAO</name>
<protein>
    <submittedName>
        <fullName evidence="3">Uncharacterized protein</fullName>
    </submittedName>
</protein>
<evidence type="ECO:0000256" key="1">
    <source>
        <dbReference type="SAM" id="Phobius"/>
    </source>
</evidence>
<keyword evidence="1" id="KW-1133">Transmembrane helix</keyword>
<keyword evidence="4" id="KW-1185">Reference proteome</keyword>
<dbReference type="KEGG" id="mcaa:R3L15_08795"/>
<dbReference type="EMBL" id="CP136924">
    <property type="protein sequence ID" value="WXA02622.1"/>
    <property type="molecule type" value="Genomic_DNA"/>
</dbReference>
<feature type="transmembrane region" description="Helical" evidence="1">
    <location>
        <begin position="57"/>
        <end position="80"/>
    </location>
</feature>
<dbReference type="EMBL" id="CP136925">
    <property type="protein sequence ID" value="WXA12218.1"/>
    <property type="molecule type" value="Genomic_DNA"/>
</dbReference>
<dbReference type="AlphaFoldDB" id="A0AAU6P427"/>
<accession>A0AAU6P427</accession>